<feature type="transmembrane region" description="Helical" evidence="1">
    <location>
        <begin position="204"/>
        <end position="224"/>
    </location>
</feature>
<keyword evidence="3" id="KW-0378">Hydrolase</keyword>
<dbReference type="EMBL" id="FQWE01000004">
    <property type="protein sequence ID" value="SHG10643.1"/>
    <property type="molecule type" value="Genomic_DNA"/>
</dbReference>
<evidence type="ECO:0000259" key="2">
    <source>
        <dbReference type="Pfam" id="PF02517"/>
    </source>
</evidence>
<organism evidence="3 4">
    <name type="scientific">Flavobacterium segetis</name>
    <dbReference type="NCBI Taxonomy" id="271157"/>
    <lineage>
        <taxon>Bacteria</taxon>
        <taxon>Pseudomonadati</taxon>
        <taxon>Bacteroidota</taxon>
        <taxon>Flavobacteriia</taxon>
        <taxon>Flavobacteriales</taxon>
        <taxon>Flavobacteriaceae</taxon>
        <taxon>Flavobacterium</taxon>
    </lineage>
</organism>
<keyword evidence="3" id="KW-0645">Protease</keyword>
<feature type="transmembrane region" description="Helical" evidence="1">
    <location>
        <begin position="96"/>
        <end position="113"/>
    </location>
</feature>
<feature type="transmembrane region" description="Helical" evidence="1">
    <location>
        <begin position="147"/>
        <end position="167"/>
    </location>
</feature>
<proteinExistence type="predicted"/>
<evidence type="ECO:0000256" key="1">
    <source>
        <dbReference type="SAM" id="Phobius"/>
    </source>
</evidence>
<feature type="domain" description="CAAX prenyl protease 2/Lysostaphin resistance protein A-like" evidence="2">
    <location>
        <begin position="150"/>
        <end position="212"/>
    </location>
</feature>
<reference evidence="4" key="1">
    <citation type="submission" date="2016-11" db="EMBL/GenBank/DDBJ databases">
        <authorList>
            <person name="Varghese N."/>
            <person name="Submissions S."/>
        </authorList>
    </citation>
    <scope>NUCLEOTIDE SEQUENCE [LARGE SCALE GENOMIC DNA]</scope>
    <source>
        <strain evidence="4">DSM 19741</strain>
    </source>
</reference>
<dbReference type="GO" id="GO:0080120">
    <property type="term" value="P:CAAX-box protein maturation"/>
    <property type="evidence" value="ECO:0007669"/>
    <property type="project" value="UniProtKB-ARBA"/>
</dbReference>
<name>A0A1M5H430_9FLAO</name>
<sequence>MNTKCNNLIKNDFLYFLKNPNKKFRGIFRQDFTLFIVLTTLNFFAGYVKSLITHEPFIDQSDLDKFNLSKFFPYLFLVPLIEELVFRGFLQYKSRLVLILSFISIIFFLTSYFKEETTILYIFIVVIICGLLVLFNKKLYEKMLSFIEVNLIIIILISSIIFGSAHLGNYDDFSWVNLIPISEKIIAGVFLCYIAKKYNIWRSYFFHIINNSLPFLIIIAYKLMQ</sequence>
<dbReference type="GO" id="GO:0004175">
    <property type="term" value="F:endopeptidase activity"/>
    <property type="evidence" value="ECO:0007669"/>
    <property type="project" value="UniProtKB-ARBA"/>
</dbReference>
<feature type="transmembrane region" description="Helical" evidence="1">
    <location>
        <begin position="173"/>
        <end position="195"/>
    </location>
</feature>
<keyword evidence="4" id="KW-1185">Reference proteome</keyword>
<accession>A0A1M5H430</accession>
<protein>
    <submittedName>
        <fullName evidence="3">CAAX protease self-immunity</fullName>
    </submittedName>
</protein>
<dbReference type="RefSeq" id="WP_072990585.1">
    <property type="nucleotide sequence ID" value="NZ_FQWE01000004.1"/>
</dbReference>
<dbReference type="Proteomes" id="UP000184036">
    <property type="component" value="Unassembled WGS sequence"/>
</dbReference>
<feature type="transmembrane region" description="Helical" evidence="1">
    <location>
        <begin position="119"/>
        <end position="135"/>
    </location>
</feature>
<dbReference type="AlphaFoldDB" id="A0A1M5H430"/>
<evidence type="ECO:0000313" key="4">
    <source>
        <dbReference type="Proteomes" id="UP000184036"/>
    </source>
</evidence>
<dbReference type="GO" id="GO:0006508">
    <property type="term" value="P:proteolysis"/>
    <property type="evidence" value="ECO:0007669"/>
    <property type="project" value="UniProtKB-KW"/>
</dbReference>
<dbReference type="Pfam" id="PF02517">
    <property type="entry name" value="Rce1-like"/>
    <property type="match status" value="2"/>
</dbReference>
<keyword evidence="1" id="KW-0472">Membrane</keyword>
<feature type="transmembrane region" description="Helical" evidence="1">
    <location>
        <begin position="32"/>
        <end position="52"/>
    </location>
</feature>
<keyword evidence="1" id="KW-1133">Transmembrane helix</keyword>
<gene>
    <name evidence="3" type="ORF">SAMN05444396_104354</name>
</gene>
<dbReference type="InterPro" id="IPR003675">
    <property type="entry name" value="Rce1/LyrA-like_dom"/>
</dbReference>
<evidence type="ECO:0000313" key="3">
    <source>
        <dbReference type="EMBL" id="SHG10643.1"/>
    </source>
</evidence>
<feature type="transmembrane region" description="Helical" evidence="1">
    <location>
        <begin position="72"/>
        <end position="89"/>
    </location>
</feature>
<feature type="domain" description="CAAX prenyl protease 2/Lysostaphin resistance protein A-like" evidence="2">
    <location>
        <begin position="69"/>
        <end position="144"/>
    </location>
</feature>
<keyword evidence="1" id="KW-0812">Transmembrane</keyword>